<feature type="transmembrane region" description="Helical" evidence="1">
    <location>
        <begin position="167"/>
        <end position="188"/>
    </location>
</feature>
<comment type="caution">
    <text evidence="2">The sequence shown here is derived from an EMBL/GenBank/DDBJ whole genome shotgun (WGS) entry which is preliminary data.</text>
</comment>
<keyword evidence="1" id="KW-1133">Transmembrane helix</keyword>
<organism evidence="2 3">
    <name type="scientific">candidate division WWE3 bacterium</name>
    <dbReference type="NCBI Taxonomy" id="2053526"/>
    <lineage>
        <taxon>Bacteria</taxon>
        <taxon>Katanobacteria</taxon>
    </lineage>
</organism>
<feature type="transmembrane region" description="Helical" evidence="1">
    <location>
        <begin position="50"/>
        <end position="72"/>
    </location>
</feature>
<accession>A0A955LK40</accession>
<feature type="transmembrane region" description="Helical" evidence="1">
    <location>
        <begin position="195"/>
        <end position="214"/>
    </location>
</feature>
<reference evidence="2" key="2">
    <citation type="journal article" date="2021" name="Microbiome">
        <title>Successional dynamics and alternative stable states in a saline activated sludge microbial community over 9 years.</title>
        <authorList>
            <person name="Wang Y."/>
            <person name="Ye J."/>
            <person name="Ju F."/>
            <person name="Liu L."/>
            <person name="Boyd J.A."/>
            <person name="Deng Y."/>
            <person name="Parks D.H."/>
            <person name="Jiang X."/>
            <person name="Yin X."/>
            <person name="Woodcroft B.J."/>
            <person name="Tyson G.W."/>
            <person name="Hugenholtz P."/>
            <person name="Polz M.F."/>
            <person name="Zhang T."/>
        </authorList>
    </citation>
    <scope>NUCLEOTIDE SEQUENCE</scope>
    <source>
        <strain evidence="2">HKST-UBA03</strain>
    </source>
</reference>
<evidence type="ECO:0000313" key="3">
    <source>
        <dbReference type="Proteomes" id="UP000751518"/>
    </source>
</evidence>
<evidence type="ECO:0000313" key="2">
    <source>
        <dbReference type="EMBL" id="MCA9392222.1"/>
    </source>
</evidence>
<gene>
    <name evidence="2" type="ORF">KC614_03405</name>
</gene>
<dbReference type="AlphaFoldDB" id="A0A955LK40"/>
<feature type="transmembrane region" description="Helical" evidence="1">
    <location>
        <begin position="132"/>
        <end position="155"/>
    </location>
</feature>
<feature type="transmembrane region" description="Helical" evidence="1">
    <location>
        <begin position="6"/>
        <end position="29"/>
    </location>
</feature>
<feature type="transmembrane region" description="Helical" evidence="1">
    <location>
        <begin position="220"/>
        <end position="242"/>
    </location>
</feature>
<keyword evidence="1" id="KW-0472">Membrane</keyword>
<evidence type="ECO:0000256" key="1">
    <source>
        <dbReference type="SAM" id="Phobius"/>
    </source>
</evidence>
<keyword evidence="1" id="KW-0812">Transmembrane</keyword>
<reference evidence="2" key="1">
    <citation type="submission" date="2020-04" db="EMBL/GenBank/DDBJ databases">
        <authorList>
            <person name="Zhang T."/>
        </authorList>
    </citation>
    <scope>NUCLEOTIDE SEQUENCE</scope>
    <source>
        <strain evidence="2">HKST-UBA03</strain>
    </source>
</reference>
<dbReference type="Proteomes" id="UP000751518">
    <property type="component" value="Unassembled WGS sequence"/>
</dbReference>
<dbReference type="EMBL" id="JAGQKZ010000029">
    <property type="protein sequence ID" value="MCA9392222.1"/>
    <property type="molecule type" value="Genomic_DNA"/>
</dbReference>
<feature type="transmembrane region" description="Helical" evidence="1">
    <location>
        <begin position="92"/>
        <end position="111"/>
    </location>
</feature>
<name>A0A955LK40_UNCKA</name>
<protein>
    <submittedName>
        <fullName evidence="2">Uncharacterized protein</fullName>
    </submittedName>
</protein>
<proteinExistence type="predicted"/>
<sequence length="264" mass="29843">MNQLVLILTSMSLFVLFTWIVYYSNPLFVKRLIGENDPFERKVFHGNVPFWQLILLAIVFPVLCLFLVTLWFKVSELGEYHFVGMSQKSLLWWIVCMIAFAAYGTGTHAASVSIRHYMVNLQVTKAFRVTEFYHHLVSHFLIIMSIIGIGMLLALHQFNNPLVTPLTGVEAVLCMSGGMIAGSVLALLIIEGRGIFYSFPSLILGITIVMYWFMDEQLQVVSVPIADFVLAIYGGALLTMLYKRLKNGSLQETIGEFFHATDEV</sequence>